<feature type="region of interest" description="Disordered" evidence="1">
    <location>
        <begin position="67"/>
        <end position="125"/>
    </location>
</feature>
<keyword evidence="2" id="KW-1133">Transmembrane helix</keyword>
<evidence type="ECO:0000256" key="1">
    <source>
        <dbReference type="SAM" id="MobiDB-lite"/>
    </source>
</evidence>
<comment type="caution">
    <text evidence="3">The sequence shown here is derived from an EMBL/GenBank/DDBJ whole genome shotgun (WGS) entry which is preliminary data.</text>
</comment>
<dbReference type="Proteomes" id="UP001596407">
    <property type="component" value="Unassembled WGS sequence"/>
</dbReference>
<accession>A0ABD5WLP0</accession>
<protein>
    <recommendedName>
        <fullName evidence="5">DUF3784 domain-containing protein</fullName>
    </recommendedName>
</protein>
<name>A0ABD5WLP0_9EURY</name>
<evidence type="ECO:0008006" key="5">
    <source>
        <dbReference type="Google" id="ProtNLM"/>
    </source>
</evidence>
<gene>
    <name evidence="3" type="ORF">ACFQJ6_11395</name>
</gene>
<evidence type="ECO:0000256" key="2">
    <source>
        <dbReference type="SAM" id="Phobius"/>
    </source>
</evidence>
<dbReference type="RefSeq" id="WP_276281510.1">
    <property type="nucleotide sequence ID" value="NZ_CP119809.1"/>
</dbReference>
<evidence type="ECO:0000313" key="4">
    <source>
        <dbReference type="Proteomes" id="UP001596407"/>
    </source>
</evidence>
<sequence length="125" mass="13272">MISVRFLAMLSTVLLVVGALLVGEAIHGGVVNGTYALTSPWVVLRVVVGGLFIALGYRFRTPTEEYVAMPSGESHRREGSGDESPDPDGTGDRTGDFDPEMSPLGGDGLEHVDADADDPRENGRE</sequence>
<dbReference type="AlphaFoldDB" id="A0ABD5WLP0"/>
<organism evidence="3 4">
    <name type="scientific">Halorussus caseinilyticus</name>
    <dbReference type="NCBI Taxonomy" id="3034025"/>
    <lineage>
        <taxon>Archaea</taxon>
        <taxon>Methanobacteriati</taxon>
        <taxon>Methanobacteriota</taxon>
        <taxon>Stenosarchaea group</taxon>
        <taxon>Halobacteria</taxon>
        <taxon>Halobacteriales</taxon>
        <taxon>Haladaptataceae</taxon>
        <taxon>Halorussus</taxon>
    </lineage>
</organism>
<proteinExistence type="predicted"/>
<keyword evidence="4" id="KW-1185">Reference proteome</keyword>
<feature type="transmembrane region" description="Helical" evidence="2">
    <location>
        <begin position="41"/>
        <end position="59"/>
    </location>
</feature>
<evidence type="ECO:0000313" key="3">
    <source>
        <dbReference type="EMBL" id="MFC7080630.1"/>
    </source>
</evidence>
<dbReference type="GeneID" id="79302717"/>
<dbReference type="EMBL" id="JBHSZH010000005">
    <property type="protein sequence ID" value="MFC7080630.1"/>
    <property type="molecule type" value="Genomic_DNA"/>
</dbReference>
<keyword evidence="2" id="KW-0812">Transmembrane</keyword>
<keyword evidence="2" id="KW-0472">Membrane</keyword>
<feature type="compositionally biased region" description="Basic and acidic residues" evidence="1">
    <location>
        <begin position="108"/>
        <end position="125"/>
    </location>
</feature>
<reference evidence="3 4" key="1">
    <citation type="journal article" date="2019" name="Int. J. Syst. Evol. Microbiol.">
        <title>The Global Catalogue of Microorganisms (GCM) 10K type strain sequencing project: providing services to taxonomists for standard genome sequencing and annotation.</title>
        <authorList>
            <consortium name="The Broad Institute Genomics Platform"/>
            <consortium name="The Broad Institute Genome Sequencing Center for Infectious Disease"/>
            <person name="Wu L."/>
            <person name="Ma J."/>
        </authorList>
    </citation>
    <scope>NUCLEOTIDE SEQUENCE [LARGE SCALE GENOMIC DNA]</scope>
    <source>
        <strain evidence="3 4">DT72</strain>
    </source>
</reference>